<dbReference type="Proteomes" id="UP000070646">
    <property type="component" value="Unassembled WGS sequence"/>
</dbReference>
<comment type="similarity">
    <text evidence="3">Belongs to the HPF/YfiA ribosome-associated protein family. Long HPF subfamily.</text>
</comment>
<comment type="subcellular location">
    <subcellularLocation>
        <location evidence="3">Cytoplasm</location>
    </subcellularLocation>
</comment>
<dbReference type="Gene3D" id="3.30.160.100">
    <property type="entry name" value="Ribosome hibernation promotion factor-like"/>
    <property type="match status" value="1"/>
</dbReference>
<evidence type="ECO:0000256" key="3">
    <source>
        <dbReference type="HAMAP-Rule" id="MF_00839"/>
    </source>
</evidence>
<organism evidence="5 7">
    <name type="scientific">Clostridium perfringens</name>
    <dbReference type="NCBI Taxonomy" id="1502"/>
    <lineage>
        <taxon>Bacteria</taxon>
        <taxon>Bacillati</taxon>
        <taxon>Bacillota</taxon>
        <taxon>Clostridia</taxon>
        <taxon>Eubacteriales</taxon>
        <taxon>Clostridiaceae</taxon>
        <taxon>Clostridium</taxon>
    </lineage>
</organism>
<dbReference type="InterPro" id="IPR003489">
    <property type="entry name" value="RHF/RaiA"/>
</dbReference>
<proteinExistence type="inferred from homology"/>
<evidence type="ECO:0000313" key="7">
    <source>
        <dbReference type="Proteomes" id="UP000070646"/>
    </source>
</evidence>
<evidence type="ECO:0000256" key="1">
    <source>
        <dbReference type="ARBA" id="ARBA00022490"/>
    </source>
</evidence>
<comment type="subunit">
    <text evidence="3">Interacts with 100S ribosomes.</text>
</comment>
<dbReference type="InterPro" id="IPR038416">
    <property type="entry name" value="Ribosom_S30AE_C_sf"/>
</dbReference>
<dbReference type="Pfam" id="PF16321">
    <property type="entry name" value="Ribosom_S30AE_C"/>
    <property type="match status" value="1"/>
</dbReference>
<dbReference type="Gene3D" id="3.30.505.50">
    <property type="entry name" value="Sigma 54 modulation/S30EA ribosomal protein, C-terminal domain"/>
    <property type="match status" value="1"/>
</dbReference>
<dbReference type="PANTHER" id="PTHR33231">
    <property type="entry name" value="30S RIBOSOMAL PROTEIN"/>
    <property type="match status" value="1"/>
</dbReference>
<reference evidence="6 8" key="2">
    <citation type="submission" date="2018-06" db="EMBL/GenBank/DDBJ databases">
        <authorList>
            <consortium name="Pathogen Informatics"/>
            <person name="Doyle S."/>
        </authorList>
    </citation>
    <scope>NUCLEOTIDE SEQUENCE [LARGE SCALE GENOMIC DNA]</scope>
    <source>
        <strain evidence="6 8">NCTC10719</strain>
    </source>
</reference>
<evidence type="ECO:0000313" key="5">
    <source>
        <dbReference type="EMBL" id="KXA14090.1"/>
    </source>
</evidence>
<name>A0A133NCQ7_CLOPF</name>
<comment type="function">
    <text evidence="3">Required for dimerization of active 70S ribosomes into 100S ribosomes in stationary phase; 100S ribosomes are translationally inactive and sometimes present during exponential growth.</text>
</comment>
<dbReference type="EMBL" id="LRPU01000021">
    <property type="protein sequence ID" value="KXA14090.1"/>
    <property type="molecule type" value="Genomic_DNA"/>
</dbReference>
<dbReference type="GO" id="GO:0043024">
    <property type="term" value="F:ribosomal small subunit binding"/>
    <property type="evidence" value="ECO:0007669"/>
    <property type="project" value="TreeGrafter"/>
</dbReference>
<sequence>MKGADDMKVTVHAKNIELTNALKDCVEKKISKLSKYFEPGVEAKATLSVEKNKQIIEVMIPFNGILLRGEESTDDMYKSIDLVEEKIERQIRKQKTRLSKKNRYDSLRFAHIDPIEDMKEEKEAKIVKTKRFDVKPMGAEEAVLQMELIGHDFFVFQDPETNQLNVVYKRKDGNYGLIEPGLGEE</sequence>
<dbReference type="Proteomes" id="UP000249986">
    <property type="component" value="Unassembled WGS sequence"/>
</dbReference>
<keyword evidence="1 3" id="KW-0963">Cytoplasm</keyword>
<dbReference type="GO" id="GO:0045900">
    <property type="term" value="P:negative regulation of translational elongation"/>
    <property type="evidence" value="ECO:0007669"/>
    <property type="project" value="TreeGrafter"/>
</dbReference>
<feature type="domain" description="Sigma 54 modulation/S30EA ribosomal protein C-terminal" evidence="4">
    <location>
        <begin position="122"/>
        <end position="177"/>
    </location>
</feature>
<keyword evidence="6" id="KW-0689">Ribosomal protein</keyword>
<evidence type="ECO:0000313" key="8">
    <source>
        <dbReference type="Proteomes" id="UP000249986"/>
    </source>
</evidence>
<dbReference type="PANTHER" id="PTHR33231:SF1">
    <property type="entry name" value="30S RIBOSOMAL PROTEIN"/>
    <property type="match status" value="1"/>
</dbReference>
<dbReference type="InterPro" id="IPR032528">
    <property type="entry name" value="Ribosom_S30AE_C"/>
</dbReference>
<dbReference type="HAMAP" id="MF_00839">
    <property type="entry name" value="HPF"/>
    <property type="match status" value="1"/>
</dbReference>
<reference evidence="5 7" key="1">
    <citation type="submission" date="2016-01" db="EMBL/GenBank/DDBJ databases">
        <authorList>
            <person name="Oliw E.H."/>
        </authorList>
    </citation>
    <scope>NUCLEOTIDE SEQUENCE [LARGE SCALE GENOMIC DNA]</scope>
    <source>
        <strain evidence="5 7">MJR7757A</strain>
    </source>
</reference>
<dbReference type="Pfam" id="PF02482">
    <property type="entry name" value="Ribosomal_S30AE"/>
    <property type="match status" value="1"/>
</dbReference>
<dbReference type="AlphaFoldDB" id="A0A133NCQ7"/>
<dbReference type="InterPro" id="IPR036567">
    <property type="entry name" value="RHF-like"/>
</dbReference>
<gene>
    <name evidence="6" type="primary">yvyD</name>
    <name evidence="3" type="synonym">hpf</name>
    <name evidence="5" type="ORF">HMPREF3222_00496</name>
    <name evidence="6" type="ORF">NCTC10719_01042</name>
</gene>
<dbReference type="NCBIfam" id="TIGR00741">
    <property type="entry name" value="yfiA"/>
    <property type="match status" value="1"/>
</dbReference>
<keyword evidence="2 3" id="KW-0810">Translation regulation</keyword>
<dbReference type="GO" id="GO:0022627">
    <property type="term" value="C:cytosolic small ribosomal subunit"/>
    <property type="evidence" value="ECO:0007669"/>
    <property type="project" value="TreeGrafter"/>
</dbReference>
<dbReference type="CDD" id="cd00552">
    <property type="entry name" value="RaiA"/>
    <property type="match status" value="1"/>
</dbReference>
<keyword evidence="6" id="KW-0687">Ribonucleoprotein</keyword>
<evidence type="ECO:0000256" key="2">
    <source>
        <dbReference type="ARBA" id="ARBA00022845"/>
    </source>
</evidence>
<dbReference type="EMBL" id="UAWG01000004">
    <property type="protein sequence ID" value="SQB59283.1"/>
    <property type="molecule type" value="Genomic_DNA"/>
</dbReference>
<accession>A0A133NCQ7</accession>
<dbReference type="InterPro" id="IPR050574">
    <property type="entry name" value="HPF/YfiA_ribosome-assoc"/>
</dbReference>
<protein>
    <recommendedName>
        <fullName evidence="3">Ribosome hibernation promoting factor</fullName>
        <shortName evidence="3">HPF</shortName>
    </recommendedName>
</protein>
<evidence type="ECO:0000259" key="4">
    <source>
        <dbReference type="Pfam" id="PF16321"/>
    </source>
</evidence>
<evidence type="ECO:0000313" key="6">
    <source>
        <dbReference type="EMBL" id="SQB59283.1"/>
    </source>
</evidence>
<dbReference type="FunFam" id="3.30.505.50:FF:000001">
    <property type="entry name" value="Ribosome hibernation promoting factor"/>
    <property type="match status" value="1"/>
</dbReference>
<dbReference type="SUPFAM" id="SSF69754">
    <property type="entry name" value="Ribosome binding protein Y (YfiA homologue)"/>
    <property type="match status" value="1"/>
</dbReference>
<dbReference type="PATRIC" id="fig|1502.174.peg.500"/>
<dbReference type="InterPro" id="IPR034694">
    <property type="entry name" value="HPF_long/plastid"/>
</dbReference>